<dbReference type="EMBL" id="JAYMGO010000002">
    <property type="protein sequence ID" value="KAL1280405.1"/>
    <property type="molecule type" value="Genomic_DNA"/>
</dbReference>
<sequence length="105" mass="11561">MSHVCPIRAFEHGRWVSMMACLSHPSLTAPSMQNYACAAVAAAQGQVLFWESKGARDAMIAQLCELVWIWVSAKSLRGKMTILTAFSDIVALFNKSALCAQWGKR</sequence>
<gene>
    <name evidence="1" type="ORF">QQF64_015005</name>
</gene>
<accession>A0ABR3NV59</accession>
<evidence type="ECO:0000313" key="1">
    <source>
        <dbReference type="EMBL" id="KAL1280405.1"/>
    </source>
</evidence>
<name>A0ABR3NV59_9TELE</name>
<evidence type="ECO:0000313" key="2">
    <source>
        <dbReference type="Proteomes" id="UP001558613"/>
    </source>
</evidence>
<dbReference type="Proteomes" id="UP001558613">
    <property type="component" value="Unassembled WGS sequence"/>
</dbReference>
<comment type="caution">
    <text evidence="1">The sequence shown here is derived from an EMBL/GenBank/DDBJ whole genome shotgun (WGS) entry which is preliminary data.</text>
</comment>
<reference evidence="1 2" key="1">
    <citation type="submission" date="2023-09" db="EMBL/GenBank/DDBJ databases">
        <authorList>
            <person name="Wang M."/>
        </authorList>
    </citation>
    <scope>NUCLEOTIDE SEQUENCE [LARGE SCALE GENOMIC DNA]</scope>
    <source>
        <strain evidence="1">GT-2023</strain>
        <tissue evidence="1">Liver</tissue>
    </source>
</reference>
<protein>
    <submittedName>
        <fullName evidence="1">Uncharacterized protein</fullName>
    </submittedName>
</protein>
<proteinExistence type="predicted"/>
<keyword evidence="2" id="KW-1185">Reference proteome</keyword>
<organism evidence="1 2">
    <name type="scientific">Cirrhinus molitorella</name>
    <name type="common">mud carp</name>
    <dbReference type="NCBI Taxonomy" id="172907"/>
    <lineage>
        <taxon>Eukaryota</taxon>
        <taxon>Metazoa</taxon>
        <taxon>Chordata</taxon>
        <taxon>Craniata</taxon>
        <taxon>Vertebrata</taxon>
        <taxon>Euteleostomi</taxon>
        <taxon>Actinopterygii</taxon>
        <taxon>Neopterygii</taxon>
        <taxon>Teleostei</taxon>
        <taxon>Ostariophysi</taxon>
        <taxon>Cypriniformes</taxon>
        <taxon>Cyprinidae</taxon>
        <taxon>Labeoninae</taxon>
        <taxon>Labeonini</taxon>
        <taxon>Cirrhinus</taxon>
    </lineage>
</organism>